<dbReference type="PRINTS" id="PR00237">
    <property type="entry name" value="GPCRRHODOPSN"/>
</dbReference>
<evidence type="ECO:0000256" key="9">
    <source>
        <dbReference type="SAM" id="MobiDB-lite"/>
    </source>
</evidence>
<evidence type="ECO:0000256" key="10">
    <source>
        <dbReference type="SAM" id="Phobius"/>
    </source>
</evidence>
<accession>A0A9W2YHI8</accession>
<keyword evidence="12" id="KW-1185">Reference proteome</keyword>
<gene>
    <name evidence="13" type="primary">LOC106067387</name>
</gene>
<feature type="transmembrane region" description="Helical" evidence="10">
    <location>
        <begin position="215"/>
        <end position="238"/>
    </location>
</feature>
<feature type="compositionally biased region" description="Basic and acidic residues" evidence="9">
    <location>
        <begin position="530"/>
        <end position="541"/>
    </location>
</feature>
<dbReference type="Proteomes" id="UP001165740">
    <property type="component" value="Chromosome 12"/>
</dbReference>
<feature type="transmembrane region" description="Helical" evidence="10">
    <location>
        <begin position="55"/>
        <end position="80"/>
    </location>
</feature>
<reference evidence="13" key="1">
    <citation type="submission" date="2025-08" db="UniProtKB">
        <authorList>
            <consortium name="RefSeq"/>
        </authorList>
    </citation>
    <scope>IDENTIFICATION</scope>
</reference>
<dbReference type="Pfam" id="PF00001">
    <property type="entry name" value="7tm_1"/>
    <property type="match status" value="1"/>
</dbReference>
<dbReference type="RefSeq" id="XP_055862165.1">
    <property type="nucleotide sequence ID" value="XM_056006190.1"/>
</dbReference>
<feature type="transmembrane region" description="Helical" evidence="10">
    <location>
        <begin position="316"/>
        <end position="338"/>
    </location>
</feature>
<evidence type="ECO:0000256" key="4">
    <source>
        <dbReference type="ARBA" id="ARBA00022989"/>
    </source>
</evidence>
<feature type="compositionally biased region" description="Basic residues" evidence="9">
    <location>
        <begin position="556"/>
        <end position="572"/>
    </location>
</feature>
<feature type="compositionally biased region" description="Basic and acidic residues" evidence="9">
    <location>
        <begin position="509"/>
        <end position="520"/>
    </location>
</feature>
<comment type="subcellular location">
    <subcellularLocation>
        <location evidence="1">Cell membrane</location>
        <topology evidence="1">Multi-pass membrane protein</topology>
    </subcellularLocation>
</comment>
<feature type="transmembrane region" description="Helical" evidence="10">
    <location>
        <begin position="171"/>
        <end position="191"/>
    </location>
</feature>
<dbReference type="GeneID" id="106067387"/>
<evidence type="ECO:0000259" key="11">
    <source>
        <dbReference type="PROSITE" id="PS50262"/>
    </source>
</evidence>
<feature type="transmembrane region" description="Helical" evidence="10">
    <location>
        <begin position="92"/>
        <end position="117"/>
    </location>
</feature>
<keyword evidence="4 10" id="KW-1133">Transmembrane helix</keyword>
<feature type="transmembrane region" description="Helical" evidence="10">
    <location>
        <begin position="129"/>
        <end position="150"/>
    </location>
</feature>
<dbReference type="InterPro" id="IPR000276">
    <property type="entry name" value="GPCR_Rhodpsn"/>
</dbReference>
<keyword evidence="6 10" id="KW-0472">Membrane</keyword>
<keyword evidence="8" id="KW-0807">Transducer</keyword>
<name>A0A9W2YHI8_BIOGL</name>
<evidence type="ECO:0000313" key="13">
    <source>
        <dbReference type="RefSeq" id="XP_055862165.1"/>
    </source>
</evidence>
<keyword evidence="7" id="KW-0675">Receptor</keyword>
<evidence type="ECO:0000256" key="1">
    <source>
        <dbReference type="ARBA" id="ARBA00004651"/>
    </source>
</evidence>
<evidence type="ECO:0000256" key="8">
    <source>
        <dbReference type="ARBA" id="ARBA00023224"/>
    </source>
</evidence>
<dbReference type="SUPFAM" id="SSF81321">
    <property type="entry name" value="Family A G protein-coupled receptor-like"/>
    <property type="match status" value="1"/>
</dbReference>
<feature type="region of interest" description="Disordered" evidence="9">
    <location>
        <begin position="509"/>
        <end position="541"/>
    </location>
</feature>
<evidence type="ECO:0000256" key="2">
    <source>
        <dbReference type="ARBA" id="ARBA00022475"/>
    </source>
</evidence>
<evidence type="ECO:0000256" key="5">
    <source>
        <dbReference type="ARBA" id="ARBA00023040"/>
    </source>
</evidence>
<dbReference type="GO" id="GO:0004930">
    <property type="term" value="F:G protein-coupled receptor activity"/>
    <property type="evidence" value="ECO:0007669"/>
    <property type="project" value="UniProtKB-KW"/>
</dbReference>
<keyword evidence="3 10" id="KW-0812">Transmembrane</keyword>
<dbReference type="InterPro" id="IPR017452">
    <property type="entry name" value="GPCR_Rhodpsn_7TM"/>
</dbReference>
<dbReference type="PROSITE" id="PS50262">
    <property type="entry name" value="G_PROTEIN_RECEP_F1_2"/>
    <property type="match status" value="1"/>
</dbReference>
<evidence type="ECO:0000313" key="12">
    <source>
        <dbReference type="Proteomes" id="UP001165740"/>
    </source>
</evidence>
<dbReference type="Gene3D" id="1.20.1070.10">
    <property type="entry name" value="Rhodopsin 7-helix transmembrane proteins"/>
    <property type="match status" value="1"/>
</dbReference>
<dbReference type="OrthoDB" id="6159456at2759"/>
<keyword evidence="5" id="KW-0297">G-protein coupled receptor</keyword>
<protein>
    <submittedName>
        <fullName evidence="13">Rhodopsin, GQ-coupled-like</fullName>
    </submittedName>
</protein>
<dbReference type="PANTHER" id="PTHR22752">
    <property type="entry name" value="G PROTEIN-COUPLED RECEPTOR"/>
    <property type="match status" value="1"/>
</dbReference>
<evidence type="ECO:0000256" key="6">
    <source>
        <dbReference type="ARBA" id="ARBA00023136"/>
    </source>
</evidence>
<proteinExistence type="predicted"/>
<dbReference type="OMA" id="CAKDKRR"/>
<dbReference type="CDD" id="cd00637">
    <property type="entry name" value="7tm_classA_rhodopsin-like"/>
    <property type="match status" value="1"/>
</dbReference>
<feature type="domain" description="G-protein coupled receptors family 1 profile" evidence="11">
    <location>
        <begin position="71"/>
        <end position="336"/>
    </location>
</feature>
<evidence type="ECO:0000256" key="3">
    <source>
        <dbReference type="ARBA" id="ARBA00022692"/>
    </source>
</evidence>
<keyword evidence="2" id="KW-1003">Cell membrane</keyword>
<evidence type="ECO:0000256" key="7">
    <source>
        <dbReference type="ARBA" id="ARBA00023170"/>
    </source>
</evidence>
<dbReference type="AlphaFoldDB" id="A0A9W2YHI8"/>
<feature type="region of interest" description="Disordered" evidence="9">
    <location>
        <begin position="556"/>
        <end position="579"/>
    </location>
</feature>
<dbReference type="GO" id="GO:0005886">
    <property type="term" value="C:plasma membrane"/>
    <property type="evidence" value="ECO:0007669"/>
    <property type="project" value="UniProtKB-SubCell"/>
</dbReference>
<sequence>MVIKNILSVSPFHHLHREAQFTMAFDLNSTLAFSRFKNASLSDDQEEILPDSVKYVRGACLVVISVLGASFNTFMIIAIVPNRRLRTVRNILLVHLGGVGLLSSVFTTLYPAISMFHGEWVGGTPMCQAYAYVTSVFTSVSVWTIAALSWDKYQTIASPLHHSLTATLQKMLPCFAVFWGCGLVLSLPPLFGANEYALHKPMAICGVKFSSTDGRWYTCVLLCLSFIFPFCLMIYCYAHIFRIARTQSSRIAATMLRMVSVIQAPIAPTTQSSLSLRGTKAMGTILQLIGSFVLTYLPYSIIIIYEVIFAVKANTFFVSIATTLFQAAPFIHAAIYGIRNQILRTSFYRYARRKFQHCCAKDKRRGSVKSLNRKSPSNMKMPMRCLVRADGKQYVLRRTLSYQGDPPADGAGELTSTGFPRPHSFNVLRKANGCSPQLSNGLALHNGNSLKDEGKQVKEVSFSEKDEVSYIHPDGMSRVAREEVSYYSRDIMKEMSAMDWEADEVSKYDRADHDDGEPHAKKSFSSAKENGPDNRKDEMSRLYKFKDDITKLAQSRVKKKFTPGKEKMKKSRCRYDQEESSIFHVNEDSNYDVDSDDGVSCA</sequence>
<organism evidence="12 13">
    <name type="scientific">Biomphalaria glabrata</name>
    <name type="common">Bloodfluke planorb</name>
    <name type="synonym">Freshwater snail</name>
    <dbReference type="NCBI Taxonomy" id="6526"/>
    <lineage>
        <taxon>Eukaryota</taxon>
        <taxon>Metazoa</taxon>
        <taxon>Spiralia</taxon>
        <taxon>Lophotrochozoa</taxon>
        <taxon>Mollusca</taxon>
        <taxon>Gastropoda</taxon>
        <taxon>Heterobranchia</taxon>
        <taxon>Euthyneura</taxon>
        <taxon>Panpulmonata</taxon>
        <taxon>Hygrophila</taxon>
        <taxon>Lymnaeoidea</taxon>
        <taxon>Planorbidae</taxon>
        <taxon>Biomphalaria</taxon>
    </lineage>
</organism>
<feature type="transmembrane region" description="Helical" evidence="10">
    <location>
        <begin position="285"/>
        <end position="310"/>
    </location>
</feature>